<comment type="caution">
    <text evidence="5">The sequence shown here is derived from an EMBL/GenBank/DDBJ whole genome shotgun (WGS) entry which is preliminary data.</text>
</comment>
<keyword evidence="6" id="KW-1185">Reference proteome</keyword>
<dbReference type="SUPFAM" id="SSF53850">
    <property type="entry name" value="Periplasmic binding protein-like II"/>
    <property type="match status" value="1"/>
</dbReference>
<feature type="compositionally biased region" description="Acidic residues" evidence="4">
    <location>
        <begin position="36"/>
        <end position="49"/>
    </location>
</feature>
<name>A0A202E5J2_9EURY</name>
<proteinExistence type="inferred from homology"/>
<dbReference type="RefSeq" id="WP_087715085.1">
    <property type="nucleotide sequence ID" value="NZ_MWPH01000003.1"/>
</dbReference>
<dbReference type="PROSITE" id="PS51257">
    <property type="entry name" value="PROKAR_LIPOPROTEIN"/>
    <property type="match status" value="1"/>
</dbReference>
<dbReference type="Gene3D" id="3.40.190.10">
    <property type="entry name" value="Periplasmic binding protein-like II"/>
    <property type="match status" value="2"/>
</dbReference>
<protein>
    <submittedName>
        <fullName evidence="5">Iron ABC transporter substrate-binding protein</fullName>
    </submittedName>
</protein>
<dbReference type="GO" id="GO:0055085">
    <property type="term" value="P:transmembrane transport"/>
    <property type="evidence" value="ECO:0007669"/>
    <property type="project" value="InterPro"/>
</dbReference>
<dbReference type="Proteomes" id="UP000196084">
    <property type="component" value="Unassembled WGS sequence"/>
</dbReference>
<evidence type="ECO:0000313" key="6">
    <source>
        <dbReference type="Proteomes" id="UP000196084"/>
    </source>
</evidence>
<evidence type="ECO:0000256" key="2">
    <source>
        <dbReference type="ARBA" id="ARBA00022448"/>
    </source>
</evidence>
<dbReference type="PROSITE" id="PS01037">
    <property type="entry name" value="SBP_BACTERIAL_1"/>
    <property type="match status" value="1"/>
</dbReference>
<dbReference type="EMBL" id="MWPH01000003">
    <property type="protein sequence ID" value="OVE83515.1"/>
    <property type="molecule type" value="Genomic_DNA"/>
</dbReference>
<keyword evidence="3" id="KW-0732">Signal</keyword>
<sequence length="412" mass="44491">MQQRNSDHTNRFGRRPFLASAGLSAAGLAALAGCLGDDDSGNGNGDEDASGNGSDDGNGGGSNAAGSVAAAEPLASPVDSSGVSWDDLGDLEGEITVYSGRTRDQIDLVFEELENEYDGFEILRDYDDNDVQVNQIQQEGEATPADVFYSQDPGALGAVHDMGLVQQLPEDIVDTVPESYREPDGYWTGVSGRVRSVFYNEDRLDETPFDSWDELPTDIFEYATDDRFEGIISTRPNSGTFRGFVQAMVDLEGEDATRQWVSDFMEQDPDLFPSGSDQAAAVERGGDDDPIIGLGNSYYAARLVNEDPDSPIRVTFTEGDAGALFSVAGIAVTNEVDDPELVAEFARHLLAVEGQEFMMDDNGEFPVVDGVDYVGPLPGPDELNSPTYDLSEFDMDLQEANEVLEDEGMMPL</sequence>
<organism evidence="5 6">
    <name type="scientific">Natronolimnobius baerhuensis</name>
    <dbReference type="NCBI Taxonomy" id="253108"/>
    <lineage>
        <taxon>Archaea</taxon>
        <taxon>Methanobacteriati</taxon>
        <taxon>Methanobacteriota</taxon>
        <taxon>Stenosarchaea group</taxon>
        <taxon>Halobacteria</taxon>
        <taxon>Halobacteriales</taxon>
        <taxon>Natrialbaceae</taxon>
        <taxon>Natronolimnobius</taxon>
    </lineage>
</organism>
<gene>
    <name evidence="5" type="ORF">B2G88_13810</name>
</gene>
<dbReference type="Pfam" id="PF13343">
    <property type="entry name" value="SBP_bac_6"/>
    <property type="match status" value="1"/>
</dbReference>
<evidence type="ECO:0000256" key="1">
    <source>
        <dbReference type="ARBA" id="ARBA00008520"/>
    </source>
</evidence>
<comment type="similarity">
    <text evidence="1">Belongs to the bacterial solute-binding protein 1 family.</text>
</comment>
<evidence type="ECO:0000313" key="5">
    <source>
        <dbReference type="EMBL" id="OVE83515.1"/>
    </source>
</evidence>
<keyword evidence="2" id="KW-0813">Transport</keyword>
<reference evidence="5 6" key="1">
    <citation type="submission" date="2017-02" db="EMBL/GenBank/DDBJ databases">
        <title>Natronthermophilus aegyptiacus gen. nov.,sp. nov., an aerobic, extremely halophilic alkalithermophilic archaeon isolated from the athalassohaline Wadi An Natrun, Egypt.</title>
        <authorList>
            <person name="Zhao B."/>
        </authorList>
    </citation>
    <scope>NUCLEOTIDE SEQUENCE [LARGE SCALE GENOMIC DNA]</scope>
    <source>
        <strain evidence="5 6">CGMCC 1.3597</strain>
    </source>
</reference>
<dbReference type="OrthoDB" id="305188at2157"/>
<accession>A0A202E5J2</accession>
<evidence type="ECO:0000256" key="4">
    <source>
        <dbReference type="SAM" id="MobiDB-lite"/>
    </source>
</evidence>
<dbReference type="PANTHER" id="PTHR30006:SF15">
    <property type="entry name" value="IRON-UTILIZATION PERIPLASMIC PROTEIN"/>
    <property type="match status" value="1"/>
</dbReference>
<dbReference type="AlphaFoldDB" id="A0A202E5J2"/>
<dbReference type="PANTHER" id="PTHR30006">
    <property type="entry name" value="THIAMINE-BINDING PERIPLASMIC PROTEIN-RELATED"/>
    <property type="match status" value="1"/>
</dbReference>
<feature type="region of interest" description="Disordered" evidence="4">
    <location>
        <begin position="34"/>
        <end position="86"/>
    </location>
</feature>
<dbReference type="InterPro" id="IPR006061">
    <property type="entry name" value="SBP_1_CS"/>
</dbReference>
<evidence type="ECO:0000256" key="3">
    <source>
        <dbReference type="ARBA" id="ARBA00022729"/>
    </source>
</evidence>
<feature type="compositionally biased region" description="Gly residues" evidence="4">
    <location>
        <begin position="54"/>
        <end position="63"/>
    </location>
</feature>